<evidence type="ECO:0000256" key="1">
    <source>
        <dbReference type="SAM" id="SignalP"/>
    </source>
</evidence>
<gene>
    <name evidence="3" type="ORF">RM520_09990</name>
</gene>
<name>A0ABU3BIH9_9FLAO</name>
<proteinExistence type="predicted"/>
<sequence>MKLKGISIFLLLIFSMCEAQTTKLNSLSEQFLEKIKKGENTEYLQEQLAKIDLEELANTLKTDEQKLAFWINLYNAYIQVILKKSPELYENRNHFFSRNQIIIAENEISFDKIEHGIIRKSKSKLGLGYVKKSFPNGFEKLLRVENPDYRIHFALNCGAKDCPPIAIYYPIDLHHQLAKSATYFLKSSTTFDTTQNKVFVSSVFSWFRGDFGGKDGSLKILKEQDLIPTTRGVAIDYKEYNWTLDLGNFIEF</sequence>
<evidence type="ECO:0000313" key="4">
    <source>
        <dbReference type="Proteomes" id="UP001250662"/>
    </source>
</evidence>
<comment type="caution">
    <text evidence="3">The sequence shown here is derived from an EMBL/GenBank/DDBJ whole genome shotgun (WGS) entry which is preliminary data.</text>
</comment>
<dbReference type="PANTHER" id="PTHR46361:SF3">
    <property type="entry name" value="ELECTRON CARRIER_ PROTEIN DISULFIDE OXIDOREDUCTASE"/>
    <property type="match status" value="1"/>
</dbReference>
<accession>A0ABU3BIH9</accession>
<evidence type="ECO:0000313" key="3">
    <source>
        <dbReference type="EMBL" id="MDT0621960.1"/>
    </source>
</evidence>
<organism evidence="3 4">
    <name type="scientific">Croceitalea vernalis</name>
    <dbReference type="NCBI Taxonomy" id="3075599"/>
    <lineage>
        <taxon>Bacteria</taxon>
        <taxon>Pseudomonadati</taxon>
        <taxon>Bacteroidota</taxon>
        <taxon>Flavobacteriia</taxon>
        <taxon>Flavobacteriales</taxon>
        <taxon>Flavobacteriaceae</taxon>
        <taxon>Croceitalea</taxon>
    </lineage>
</organism>
<dbReference type="Pfam" id="PF04784">
    <property type="entry name" value="DUF547"/>
    <property type="match status" value="1"/>
</dbReference>
<feature type="signal peptide" evidence="1">
    <location>
        <begin position="1"/>
        <end position="19"/>
    </location>
</feature>
<keyword evidence="4" id="KW-1185">Reference proteome</keyword>
<dbReference type="RefSeq" id="WP_311387926.1">
    <property type="nucleotide sequence ID" value="NZ_JAVRHU010000002.1"/>
</dbReference>
<feature type="domain" description="DUF547" evidence="2">
    <location>
        <begin position="62"/>
        <end position="185"/>
    </location>
</feature>
<evidence type="ECO:0000259" key="2">
    <source>
        <dbReference type="Pfam" id="PF04784"/>
    </source>
</evidence>
<reference evidence="3 4" key="1">
    <citation type="submission" date="2023-09" db="EMBL/GenBank/DDBJ databases">
        <authorList>
            <person name="Rey-Velasco X."/>
        </authorList>
    </citation>
    <scope>NUCLEOTIDE SEQUENCE [LARGE SCALE GENOMIC DNA]</scope>
    <source>
        <strain evidence="3 4">P007</strain>
    </source>
</reference>
<dbReference type="Proteomes" id="UP001250662">
    <property type="component" value="Unassembled WGS sequence"/>
</dbReference>
<dbReference type="PANTHER" id="PTHR46361">
    <property type="entry name" value="ELECTRON CARRIER/ PROTEIN DISULFIDE OXIDOREDUCTASE"/>
    <property type="match status" value="1"/>
</dbReference>
<keyword evidence="1" id="KW-0732">Signal</keyword>
<dbReference type="EMBL" id="JAVRHU010000002">
    <property type="protein sequence ID" value="MDT0621960.1"/>
    <property type="molecule type" value="Genomic_DNA"/>
</dbReference>
<dbReference type="InterPro" id="IPR006869">
    <property type="entry name" value="DUF547"/>
</dbReference>
<feature type="chain" id="PRO_5045960974" evidence="1">
    <location>
        <begin position="20"/>
        <end position="252"/>
    </location>
</feature>
<protein>
    <submittedName>
        <fullName evidence="3">DUF547 domain-containing protein</fullName>
    </submittedName>
</protein>